<organism evidence="1 2">
    <name type="scientific">Candolleomyces eurysporus</name>
    <dbReference type="NCBI Taxonomy" id="2828524"/>
    <lineage>
        <taxon>Eukaryota</taxon>
        <taxon>Fungi</taxon>
        <taxon>Dikarya</taxon>
        <taxon>Basidiomycota</taxon>
        <taxon>Agaricomycotina</taxon>
        <taxon>Agaricomycetes</taxon>
        <taxon>Agaricomycetidae</taxon>
        <taxon>Agaricales</taxon>
        <taxon>Agaricineae</taxon>
        <taxon>Psathyrellaceae</taxon>
        <taxon>Candolleomyces</taxon>
    </lineage>
</organism>
<feature type="non-terminal residue" evidence="1">
    <location>
        <position position="156"/>
    </location>
</feature>
<evidence type="ECO:0000313" key="2">
    <source>
        <dbReference type="Proteomes" id="UP001140091"/>
    </source>
</evidence>
<keyword evidence="2" id="KW-1185">Reference proteome</keyword>
<protein>
    <submittedName>
        <fullName evidence="1">Uncharacterized protein</fullName>
    </submittedName>
</protein>
<dbReference type="Proteomes" id="UP001140091">
    <property type="component" value="Unassembled WGS sequence"/>
</dbReference>
<name>A0A9W8IXS0_9AGAR</name>
<accession>A0A9W8IXS0</accession>
<comment type="caution">
    <text evidence="1">The sequence shown here is derived from an EMBL/GenBank/DDBJ whole genome shotgun (WGS) entry which is preliminary data.</text>
</comment>
<dbReference type="EMBL" id="JANBPK010001190">
    <property type="protein sequence ID" value="KAJ2925301.1"/>
    <property type="molecule type" value="Genomic_DNA"/>
</dbReference>
<gene>
    <name evidence="1" type="ORF">H1R20_g11739</name>
</gene>
<evidence type="ECO:0000313" key="1">
    <source>
        <dbReference type="EMBL" id="KAJ2925301.1"/>
    </source>
</evidence>
<dbReference type="AlphaFoldDB" id="A0A9W8IXS0"/>
<dbReference type="OrthoDB" id="10326081at2759"/>
<sequence>MIQDLYVPIPLCLTYLSADQSAQIIDHGPTVFTFDPEHQTFTSLPSAELNRATKDIVWYTPALSILPEPNPAGISFIMSTNIDVDDPLVPRLWNITLSPTTRNQEFDIEPHLVRLREEKNIEFFTFCLTSGRMIFLGARGKYPYASGSYYLGEVKL</sequence>
<proteinExistence type="predicted"/>
<reference evidence="1" key="1">
    <citation type="submission" date="2022-06" db="EMBL/GenBank/DDBJ databases">
        <title>Genome Sequence of Candolleomyces eurysporus.</title>
        <authorList>
            <person name="Buettner E."/>
        </authorList>
    </citation>
    <scope>NUCLEOTIDE SEQUENCE</scope>
    <source>
        <strain evidence="1">VTCC 930004</strain>
    </source>
</reference>